<feature type="region of interest" description="Disordered" evidence="1">
    <location>
        <begin position="187"/>
        <end position="217"/>
    </location>
</feature>
<name>A0ABN0ZMG0_9ACTN</name>
<accession>A0ABN0ZMG0</accession>
<evidence type="ECO:0000256" key="1">
    <source>
        <dbReference type="SAM" id="MobiDB-lite"/>
    </source>
</evidence>
<dbReference type="InterPro" id="IPR045756">
    <property type="entry name" value="DUF6183"/>
</dbReference>
<reference evidence="2 3" key="1">
    <citation type="journal article" date="2019" name="Int. J. Syst. Evol. Microbiol.">
        <title>The Global Catalogue of Microorganisms (GCM) 10K type strain sequencing project: providing services to taxonomists for standard genome sequencing and annotation.</title>
        <authorList>
            <consortium name="The Broad Institute Genomics Platform"/>
            <consortium name="The Broad Institute Genome Sequencing Center for Infectious Disease"/>
            <person name="Wu L."/>
            <person name="Ma J."/>
        </authorList>
    </citation>
    <scope>NUCLEOTIDE SEQUENCE [LARGE SCALE GENOMIC DNA]</scope>
    <source>
        <strain evidence="2 3">JCM 10649</strain>
    </source>
</reference>
<organism evidence="2 3">
    <name type="scientific">Streptomyces stramineus</name>
    <dbReference type="NCBI Taxonomy" id="173861"/>
    <lineage>
        <taxon>Bacteria</taxon>
        <taxon>Bacillati</taxon>
        <taxon>Actinomycetota</taxon>
        <taxon>Actinomycetes</taxon>
        <taxon>Kitasatosporales</taxon>
        <taxon>Streptomycetaceae</taxon>
        <taxon>Streptomyces</taxon>
    </lineage>
</organism>
<proteinExistence type="predicted"/>
<evidence type="ECO:0000313" key="2">
    <source>
        <dbReference type="EMBL" id="GAA0452752.1"/>
    </source>
</evidence>
<dbReference type="EMBL" id="BAAAHB010000010">
    <property type="protein sequence ID" value="GAA0452752.1"/>
    <property type="molecule type" value="Genomic_DNA"/>
</dbReference>
<comment type="caution">
    <text evidence="2">The sequence shown here is derived from an EMBL/GenBank/DDBJ whole genome shotgun (WGS) entry which is preliminary data.</text>
</comment>
<sequence length="397" mass="41604">MGPVGRPRTLSTVVDQIQKIVTELPGLKSVTGVWEVADGRLAQGDAAFSADLGIALARSYGSGSGTGTGTGTGTGQIWQYRHVFDHLLRLLATTPGPGNVAQALRLVSSVEVAGRELDRYTASLLASSHPAEDLAVAFTAQAPEELRACLVHELVLRGVVVAETPGIAGWATSSHWSRHPLGRLPLTLSDVEGRPDLPSHSARGSSYPMPYGPSESRGMPVVTGAHVPSAEETTTEAGAKSMAEAVANWVAESNGRVETRVFDLAGPLDAESVPNALLTLGLECLNGARKKSRLSVEACPPAQAWGVLFAAASSGGAYNSGSYGAYGRLAAWRSLAGLSGTAEGATTAEVEARARECTWYDFDADTKWFERVAWDIGLAAVSPERRRLAVLAATDTD</sequence>
<dbReference type="Proteomes" id="UP001499895">
    <property type="component" value="Unassembled WGS sequence"/>
</dbReference>
<gene>
    <name evidence="2" type="ORF">GCM10009544_14430</name>
</gene>
<evidence type="ECO:0000313" key="3">
    <source>
        <dbReference type="Proteomes" id="UP001499895"/>
    </source>
</evidence>
<dbReference type="Pfam" id="PF19681">
    <property type="entry name" value="DUF6183"/>
    <property type="match status" value="1"/>
</dbReference>
<protein>
    <submittedName>
        <fullName evidence="2">Uncharacterized protein</fullName>
    </submittedName>
</protein>
<keyword evidence="3" id="KW-1185">Reference proteome</keyword>